<name>A0A480ALS1_9BURK</name>
<gene>
    <name evidence="1" type="ORF">AQPW35_15620</name>
</gene>
<accession>A0A480ALS1</accession>
<organism evidence="1 2">
    <name type="scientific">Pseudaquabacterium pictum</name>
    <dbReference type="NCBI Taxonomy" id="2315236"/>
    <lineage>
        <taxon>Bacteria</taxon>
        <taxon>Pseudomonadati</taxon>
        <taxon>Pseudomonadota</taxon>
        <taxon>Betaproteobacteria</taxon>
        <taxon>Burkholderiales</taxon>
        <taxon>Sphaerotilaceae</taxon>
        <taxon>Pseudaquabacterium</taxon>
    </lineage>
</organism>
<evidence type="ECO:0000313" key="2">
    <source>
        <dbReference type="Proteomes" id="UP000301751"/>
    </source>
</evidence>
<keyword evidence="2" id="KW-1185">Reference proteome</keyword>
<dbReference type="AlphaFoldDB" id="A0A480ALS1"/>
<dbReference type="EMBL" id="BJCL01000003">
    <property type="protein sequence ID" value="GCL62481.1"/>
    <property type="molecule type" value="Genomic_DNA"/>
</dbReference>
<dbReference type="OrthoDB" id="9774747at2"/>
<comment type="caution">
    <text evidence="1">The sequence shown here is derived from an EMBL/GenBank/DDBJ whole genome shotgun (WGS) entry which is preliminary data.</text>
</comment>
<evidence type="ECO:0008006" key="3">
    <source>
        <dbReference type="Google" id="ProtNLM"/>
    </source>
</evidence>
<dbReference type="Gene3D" id="1.10.3210.10">
    <property type="entry name" value="Hypothetical protein af1432"/>
    <property type="match status" value="1"/>
</dbReference>
<evidence type="ECO:0000313" key="1">
    <source>
        <dbReference type="EMBL" id="GCL62481.1"/>
    </source>
</evidence>
<dbReference type="RefSeq" id="WP_137732234.1">
    <property type="nucleotide sequence ID" value="NZ_BJCL01000003.1"/>
</dbReference>
<dbReference type="Pfam" id="PF13487">
    <property type="entry name" value="HD_5"/>
    <property type="match status" value="1"/>
</dbReference>
<dbReference type="Proteomes" id="UP000301751">
    <property type="component" value="Unassembled WGS sequence"/>
</dbReference>
<dbReference type="SUPFAM" id="SSF109604">
    <property type="entry name" value="HD-domain/PDEase-like"/>
    <property type="match status" value="1"/>
</dbReference>
<reference evidence="2" key="1">
    <citation type="submission" date="2019-03" db="EMBL/GenBank/DDBJ databases">
        <title>Aquabacterium pictum sp.nov., the first bacteriochlorophyll a-containing freshwater bacterium in the genus Aquabacterium of the class Betaproteobacteria.</title>
        <authorList>
            <person name="Hirose S."/>
            <person name="Tank M."/>
            <person name="Hara E."/>
            <person name="Tamaki H."/>
            <person name="Takaichi S."/>
            <person name="Haruta S."/>
            <person name="Hanada S."/>
        </authorList>
    </citation>
    <scope>NUCLEOTIDE SEQUENCE [LARGE SCALE GENOMIC DNA]</scope>
    <source>
        <strain evidence="2">W35</strain>
    </source>
</reference>
<protein>
    <recommendedName>
        <fullName evidence="3">HD-GYP domain-containing protein</fullName>
    </recommendedName>
</protein>
<sequence length="372" mass="40002">MQFTPLSQVQARIRVGAPLPFGVHDHDHTLLLARGQQVGSQAQLEALFKRGALVDLAEVLSPAERVAQARREDLPGLWNDCLGAVHDSLRQAHDEGFRDALEASSAPVLALVARDPDLAILQVLRQQGNAHVDYGLHHATHSGITGWLVARRLGWSPAECERVFKTALTMNISMLELQGQLAQQTTPPTDEQRLAIHAHPQFSRVMLEMAGVTDADWLLAVEQHHEAPDGSGYPLGLRTVGDLAALVRRVDIYTAKLSPRAGRNAIAADKAGRTMFMQEPGHPMVAALVKEFGVYPPGCMVRLASGETAMVVQRGSTVTTPIVAVLGSSRGAALARPLRRDTAQPAYAVHGVLPPEDSPCLAPDQLLAALTA</sequence>
<proteinExistence type="predicted"/>